<dbReference type="PANTHER" id="PTHR43798">
    <property type="entry name" value="MONOACYLGLYCEROL LIPASE"/>
    <property type="match status" value="1"/>
</dbReference>
<evidence type="ECO:0000313" key="2">
    <source>
        <dbReference type="EMBL" id="SIO04285.1"/>
    </source>
</evidence>
<feature type="domain" description="AB hydrolase-1" evidence="1">
    <location>
        <begin position="37"/>
        <end position="222"/>
    </location>
</feature>
<reference evidence="3" key="1">
    <citation type="submission" date="2016-11" db="EMBL/GenBank/DDBJ databases">
        <authorList>
            <person name="Varghese N."/>
            <person name="Submissions S."/>
        </authorList>
    </citation>
    <scope>NUCLEOTIDE SEQUENCE [LARGE SCALE GENOMIC DNA]</scope>
    <source>
        <strain evidence="3">DSM 29440</strain>
    </source>
</reference>
<protein>
    <submittedName>
        <fullName evidence="2">Pimeloyl-ACP methyl ester carboxylesterase</fullName>
    </submittedName>
</protein>
<name>A0A1N6G9T0_9RHOB</name>
<dbReference type="PANTHER" id="PTHR43798:SF29">
    <property type="entry name" value="AB HYDROLASE-1 DOMAIN-CONTAINING PROTEIN"/>
    <property type="match status" value="1"/>
</dbReference>
<dbReference type="InterPro" id="IPR050266">
    <property type="entry name" value="AB_hydrolase_sf"/>
</dbReference>
<dbReference type="Gene3D" id="3.40.50.1820">
    <property type="entry name" value="alpha/beta hydrolase"/>
    <property type="match status" value="1"/>
</dbReference>
<keyword evidence="3" id="KW-1185">Reference proteome</keyword>
<dbReference type="AlphaFoldDB" id="A0A1N6G9T0"/>
<dbReference type="InterPro" id="IPR029058">
    <property type="entry name" value="AB_hydrolase_fold"/>
</dbReference>
<accession>A0A1N6G9T0</accession>
<sequence>MADPVVFLPGFMCDARAFWPQIMSFSASRAVQIGSVAHADSVGALAQRVLDGAPKRFSLCGVDLGGMVAMEVLNRAPDRVSRVALISTTALTEPPHVAADREPGIIGVRNGRLIEVAKAQIEAAGVGEGPHRDEIIDLVLDMAEALGPDVFVRQSRALQRRPDPQRTLRKAKQPVLLMCGSEDLLYGVKRHEFLAELIPNAELKVITGAGHYLTLEQPSAVNHALKDFLDAPLVLR</sequence>
<evidence type="ECO:0000259" key="1">
    <source>
        <dbReference type="Pfam" id="PF12697"/>
    </source>
</evidence>
<dbReference type="RefSeq" id="WP_074256350.1">
    <property type="nucleotide sequence ID" value="NZ_FSRL01000001.1"/>
</dbReference>
<dbReference type="STRING" id="1217970.SAMN05444002_2316"/>
<dbReference type="Proteomes" id="UP000184932">
    <property type="component" value="Unassembled WGS sequence"/>
</dbReference>
<evidence type="ECO:0000313" key="3">
    <source>
        <dbReference type="Proteomes" id="UP000184932"/>
    </source>
</evidence>
<dbReference type="OrthoDB" id="5491135at2"/>
<gene>
    <name evidence="2" type="ORF">SAMN05444002_2316</name>
</gene>
<dbReference type="SUPFAM" id="SSF53474">
    <property type="entry name" value="alpha/beta-Hydrolases"/>
    <property type="match status" value="1"/>
</dbReference>
<proteinExistence type="predicted"/>
<dbReference type="InterPro" id="IPR000073">
    <property type="entry name" value="AB_hydrolase_1"/>
</dbReference>
<dbReference type="Pfam" id="PF12697">
    <property type="entry name" value="Abhydrolase_6"/>
    <property type="match status" value="1"/>
</dbReference>
<organism evidence="2 3">
    <name type="scientific">Vannielia litorea</name>
    <dbReference type="NCBI Taxonomy" id="1217970"/>
    <lineage>
        <taxon>Bacteria</taxon>
        <taxon>Pseudomonadati</taxon>
        <taxon>Pseudomonadota</taxon>
        <taxon>Alphaproteobacteria</taxon>
        <taxon>Rhodobacterales</taxon>
        <taxon>Paracoccaceae</taxon>
        <taxon>Vannielia</taxon>
    </lineage>
</organism>
<dbReference type="EMBL" id="FSRL01000001">
    <property type="protein sequence ID" value="SIO04285.1"/>
    <property type="molecule type" value="Genomic_DNA"/>
</dbReference>